<accession>A0A397U5M9</accession>
<protein>
    <submittedName>
        <fullName evidence="1">Uncharacterized protein</fullName>
    </submittedName>
</protein>
<sequence>MEIDGTKRQLATNKNRKKITTQERCYMVGIKAITQQWKTEIKPDRQTKTSLKPQEDKNILSNNTYYYKKVIGRNSKNVKTNIPILQNTGDMNRNKRNRNKRKQLTLEGVKDYLERTESTTEKIVLPITNQNEVKGTIAQLHKIFLFIKVPNFIFNILPLLEANGT</sequence>
<dbReference type="AlphaFoldDB" id="A0A397U5M9"/>
<dbReference type="EMBL" id="QKWP01001958">
    <property type="protein sequence ID" value="RIB05580.1"/>
    <property type="molecule type" value="Genomic_DNA"/>
</dbReference>
<name>A0A397U5M9_9GLOM</name>
<proteinExistence type="predicted"/>
<comment type="caution">
    <text evidence="1">The sequence shown here is derived from an EMBL/GenBank/DDBJ whole genome shotgun (WGS) entry which is preliminary data.</text>
</comment>
<organism evidence="1 2">
    <name type="scientific">Gigaspora rosea</name>
    <dbReference type="NCBI Taxonomy" id="44941"/>
    <lineage>
        <taxon>Eukaryota</taxon>
        <taxon>Fungi</taxon>
        <taxon>Fungi incertae sedis</taxon>
        <taxon>Mucoromycota</taxon>
        <taxon>Glomeromycotina</taxon>
        <taxon>Glomeromycetes</taxon>
        <taxon>Diversisporales</taxon>
        <taxon>Gigasporaceae</taxon>
        <taxon>Gigaspora</taxon>
    </lineage>
</organism>
<evidence type="ECO:0000313" key="1">
    <source>
        <dbReference type="EMBL" id="RIB05580.1"/>
    </source>
</evidence>
<dbReference type="OrthoDB" id="10589834at2759"/>
<reference evidence="1 2" key="1">
    <citation type="submission" date="2018-06" db="EMBL/GenBank/DDBJ databases">
        <title>Comparative genomics reveals the genomic features of Rhizophagus irregularis, R. cerebriforme, R. diaphanum and Gigaspora rosea, and their symbiotic lifestyle signature.</title>
        <authorList>
            <person name="Morin E."/>
            <person name="San Clemente H."/>
            <person name="Chen E.C.H."/>
            <person name="De La Providencia I."/>
            <person name="Hainaut M."/>
            <person name="Kuo A."/>
            <person name="Kohler A."/>
            <person name="Murat C."/>
            <person name="Tang N."/>
            <person name="Roy S."/>
            <person name="Loubradou J."/>
            <person name="Henrissat B."/>
            <person name="Grigoriev I.V."/>
            <person name="Corradi N."/>
            <person name="Roux C."/>
            <person name="Martin F.M."/>
        </authorList>
    </citation>
    <scope>NUCLEOTIDE SEQUENCE [LARGE SCALE GENOMIC DNA]</scope>
    <source>
        <strain evidence="1 2">DAOM 194757</strain>
    </source>
</reference>
<dbReference type="Proteomes" id="UP000266673">
    <property type="component" value="Unassembled WGS sequence"/>
</dbReference>
<gene>
    <name evidence="1" type="ORF">C2G38_2219279</name>
</gene>
<keyword evidence="2" id="KW-1185">Reference proteome</keyword>
<evidence type="ECO:0000313" key="2">
    <source>
        <dbReference type="Proteomes" id="UP000266673"/>
    </source>
</evidence>